<feature type="domain" description="FMN-binding" evidence="6">
    <location>
        <begin position="98"/>
        <end position="167"/>
    </location>
</feature>
<keyword evidence="2" id="KW-0597">Phosphoprotein</keyword>
<dbReference type="InterPro" id="IPR007329">
    <property type="entry name" value="FMN-bd"/>
</dbReference>
<accession>A0A4R6TL34</accession>
<dbReference type="OrthoDB" id="9778782at2"/>
<dbReference type="GO" id="GO:0005886">
    <property type="term" value="C:plasma membrane"/>
    <property type="evidence" value="ECO:0007669"/>
    <property type="project" value="InterPro"/>
</dbReference>
<evidence type="ECO:0000313" key="8">
    <source>
        <dbReference type="Proteomes" id="UP000295390"/>
    </source>
</evidence>
<proteinExistence type="predicted"/>
<reference evidence="7 8" key="1">
    <citation type="submission" date="2019-03" db="EMBL/GenBank/DDBJ databases">
        <title>Genomic Encyclopedia of Type Strains, Phase III (KMG-III): the genomes of soil and plant-associated and newly described type strains.</title>
        <authorList>
            <person name="Whitman W."/>
        </authorList>
    </citation>
    <scope>NUCLEOTIDE SEQUENCE [LARGE SCALE GENOMIC DNA]</scope>
    <source>
        <strain evidence="7 8">CECT 8283</strain>
    </source>
</reference>
<dbReference type="GO" id="GO:0009055">
    <property type="term" value="F:electron transfer activity"/>
    <property type="evidence" value="ECO:0007669"/>
    <property type="project" value="InterPro"/>
</dbReference>
<evidence type="ECO:0000256" key="2">
    <source>
        <dbReference type="ARBA" id="ARBA00022553"/>
    </source>
</evidence>
<keyword evidence="5" id="KW-0249">Electron transport</keyword>
<dbReference type="GO" id="GO:0022900">
    <property type="term" value="P:electron transport chain"/>
    <property type="evidence" value="ECO:0007669"/>
    <property type="project" value="InterPro"/>
</dbReference>
<keyword evidence="1" id="KW-0813">Transport</keyword>
<dbReference type="GO" id="GO:0010181">
    <property type="term" value="F:FMN binding"/>
    <property type="evidence" value="ECO:0007669"/>
    <property type="project" value="InterPro"/>
</dbReference>
<gene>
    <name evidence="7" type="ORF">DFQ07_0070</name>
</gene>
<dbReference type="PANTHER" id="PTHR36118">
    <property type="entry name" value="ION-TRANSLOCATING OXIDOREDUCTASE COMPLEX SUBUNIT G"/>
    <property type="match status" value="1"/>
</dbReference>
<keyword evidence="8" id="KW-1185">Reference proteome</keyword>
<name>A0A4R6TL34_9FLAO</name>
<comment type="caution">
    <text evidence="7">The sequence shown here is derived from an EMBL/GenBank/DDBJ whole genome shotgun (WGS) entry which is preliminary data.</text>
</comment>
<dbReference type="PANTHER" id="PTHR36118:SF1">
    <property type="entry name" value="ION-TRANSLOCATING OXIDOREDUCTASE COMPLEX SUBUNIT G"/>
    <property type="match status" value="1"/>
</dbReference>
<organism evidence="7 8">
    <name type="scientific">Tenacibaculum caenipelagi</name>
    <dbReference type="NCBI Taxonomy" id="1325435"/>
    <lineage>
        <taxon>Bacteria</taxon>
        <taxon>Pseudomonadati</taxon>
        <taxon>Bacteroidota</taxon>
        <taxon>Flavobacteriia</taxon>
        <taxon>Flavobacteriales</taxon>
        <taxon>Flavobacteriaceae</taxon>
        <taxon>Tenacibaculum</taxon>
    </lineage>
</organism>
<dbReference type="Pfam" id="PF04205">
    <property type="entry name" value="FMN_bind"/>
    <property type="match status" value="1"/>
</dbReference>
<keyword evidence="4" id="KW-0288">FMN</keyword>
<protein>
    <submittedName>
        <fullName evidence="7">FMN-binding protein</fullName>
    </submittedName>
</protein>
<evidence type="ECO:0000256" key="4">
    <source>
        <dbReference type="ARBA" id="ARBA00022643"/>
    </source>
</evidence>
<evidence type="ECO:0000313" key="7">
    <source>
        <dbReference type="EMBL" id="TDQ29750.1"/>
    </source>
</evidence>
<keyword evidence="3" id="KW-0285">Flavoprotein</keyword>
<evidence type="ECO:0000256" key="3">
    <source>
        <dbReference type="ARBA" id="ARBA00022630"/>
    </source>
</evidence>
<dbReference type="InterPro" id="IPR010209">
    <property type="entry name" value="Ion_transpt_RnfG/RsxG"/>
</dbReference>
<dbReference type="Proteomes" id="UP000295390">
    <property type="component" value="Unassembled WGS sequence"/>
</dbReference>
<dbReference type="RefSeq" id="WP_133534302.1">
    <property type="nucleotide sequence ID" value="NZ_SNYH01000001.1"/>
</dbReference>
<dbReference type="AlphaFoldDB" id="A0A4R6TL34"/>
<dbReference type="EMBL" id="SNYH01000001">
    <property type="protein sequence ID" value="TDQ29750.1"/>
    <property type="molecule type" value="Genomic_DNA"/>
</dbReference>
<evidence type="ECO:0000259" key="6">
    <source>
        <dbReference type="Pfam" id="PF04205"/>
    </source>
</evidence>
<evidence type="ECO:0000256" key="1">
    <source>
        <dbReference type="ARBA" id="ARBA00022448"/>
    </source>
</evidence>
<evidence type="ECO:0000256" key="5">
    <source>
        <dbReference type="ARBA" id="ARBA00022982"/>
    </source>
</evidence>
<sequence length="179" mass="20388">MKIHKLFPFLCAVAILGTLSFTIPKKLQKKVTKEINKTFDIENFKLDEIEISDDVNNLLVRKIEGDRLFKITADTNDLIGYVYIDKAPSKTDEFDYLILLDKNLIVAKAKVLIYREDYGGEIGSKRWLKQFNGKTLNDKLQYEKDIVAISGATISASSMTIAINTFLQNLTILHQNKVL</sequence>